<evidence type="ECO:0000313" key="7">
    <source>
        <dbReference type="RefSeq" id="XP_017871360.1"/>
    </source>
</evidence>
<dbReference type="RefSeq" id="XP_017871360.1">
    <property type="nucleotide sequence ID" value="XM_018015871.1"/>
</dbReference>
<dbReference type="InterPro" id="IPR051663">
    <property type="entry name" value="CLec_Tetranectin-domain"/>
</dbReference>
<dbReference type="Pfam" id="PF00059">
    <property type="entry name" value="Lectin_C"/>
    <property type="match status" value="1"/>
</dbReference>
<keyword evidence="4" id="KW-0430">Lectin</keyword>
<dbReference type="PANTHER" id="PTHR22799:SF1">
    <property type="entry name" value="C-TYPE LECTIN DOMAIN FAMILY 11 MEMBER A"/>
    <property type="match status" value="1"/>
</dbReference>
<dbReference type="SMART" id="SM00034">
    <property type="entry name" value="CLECT"/>
    <property type="match status" value="1"/>
</dbReference>
<dbReference type="CDD" id="cd00037">
    <property type="entry name" value="CLECT"/>
    <property type="match status" value="1"/>
</dbReference>
<evidence type="ECO:0000313" key="6">
    <source>
        <dbReference type="Proteomes" id="UP000694904"/>
    </source>
</evidence>
<proteinExistence type="predicted"/>
<sequence>MARWQDMLSELFCKPIRIGEKYYFHGRSKVTWFQAAHICRRFGGDLALIEPTEEMKIVSDYLADADKHARYLISDNDLVSVDKFMSITNGQPLKFFSWSDGQPDLPGVEHCMNLWSRDSAFRMNNWKCLEKAQFLCQRQNMTRCSDSC</sequence>
<keyword evidence="2" id="KW-0964">Secreted</keyword>
<reference evidence="7" key="3">
    <citation type="submission" date="2025-08" db="UniProtKB">
        <authorList>
            <consortium name="RefSeq"/>
        </authorList>
    </citation>
    <scope>IDENTIFICATION</scope>
    <source>
        <tissue evidence="7">Whole organism</tissue>
    </source>
</reference>
<evidence type="ECO:0000256" key="1">
    <source>
        <dbReference type="ARBA" id="ARBA00004613"/>
    </source>
</evidence>
<reference evidence="6" key="2">
    <citation type="journal article" date="2016" name="G3 (Bethesda)">
        <title>Genome Evolution in Three Species of Cactophilic Drosophila.</title>
        <authorList>
            <person name="Sanchez-Flores A."/>
            <person name="Penazola F."/>
            <person name="Carpinteyro-Ponce J."/>
            <person name="Nazario-Yepiz N."/>
            <person name="Abreu-Goodger C."/>
            <person name="Machado C.A."/>
            <person name="Markow T.A."/>
        </authorList>
    </citation>
    <scope>NUCLEOTIDE SEQUENCE [LARGE SCALE GENOMIC DNA]</scope>
</reference>
<feature type="domain" description="C-type lectin" evidence="5">
    <location>
        <begin position="22"/>
        <end position="137"/>
    </location>
</feature>
<dbReference type="PROSITE" id="PS50041">
    <property type="entry name" value="C_TYPE_LECTIN_2"/>
    <property type="match status" value="1"/>
</dbReference>
<accession>A0ABM1PVX4</accession>
<evidence type="ECO:0000256" key="4">
    <source>
        <dbReference type="ARBA" id="ARBA00022734"/>
    </source>
</evidence>
<dbReference type="InterPro" id="IPR016187">
    <property type="entry name" value="CTDL_fold"/>
</dbReference>
<comment type="subcellular location">
    <subcellularLocation>
        <location evidence="1">Secreted</location>
    </subcellularLocation>
</comment>
<protein>
    <submittedName>
        <fullName evidence="7">C-type lectin 37Db-like</fullName>
    </submittedName>
</protein>
<organism evidence="6 7">
    <name type="scientific">Drosophila arizonae</name>
    <name type="common">Fruit fly</name>
    <dbReference type="NCBI Taxonomy" id="7263"/>
    <lineage>
        <taxon>Eukaryota</taxon>
        <taxon>Metazoa</taxon>
        <taxon>Ecdysozoa</taxon>
        <taxon>Arthropoda</taxon>
        <taxon>Hexapoda</taxon>
        <taxon>Insecta</taxon>
        <taxon>Pterygota</taxon>
        <taxon>Neoptera</taxon>
        <taxon>Endopterygota</taxon>
        <taxon>Diptera</taxon>
        <taxon>Brachycera</taxon>
        <taxon>Muscomorpha</taxon>
        <taxon>Ephydroidea</taxon>
        <taxon>Drosophilidae</taxon>
        <taxon>Drosophila</taxon>
    </lineage>
</organism>
<dbReference type="InterPro" id="IPR001304">
    <property type="entry name" value="C-type_lectin-like"/>
</dbReference>
<evidence type="ECO:0000259" key="5">
    <source>
        <dbReference type="PROSITE" id="PS50041"/>
    </source>
</evidence>
<gene>
    <name evidence="7" type="primary">LOC108619311</name>
</gene>
<dbReference type="Proteomes" id="UP000694904">
    <property type="component" value="Chromosome 2"/>
</dbReference>
<evidence type="ECO:0000256" key="3">
    <source>
        <dbReference type="ARBA" id="ARBA00022729"/>
    </source>
</evidence>
<dbReference type="Gene3D" id="3.10.100.10">
    <property type="entry name" value="Mannose-Binding Protein A, subunit A"/>
    <property type="match status" value="1"/>
</dbReference>
<keyword evidence="3" id="KW-0732">Signal</keyword>
<evidence type="ECO:0000256" key="2">
    <source>
        <dbReference type="ARBA" id="ARBA00022525"/>
    </source>
</evidence>
<name>A0ABM1PVX4_DROAR</name>
<dbReference type="InterPro" id="IPR016186">
    <property type="entry name" value="C-type_lectin-like/link_sf"/>
</dbReference>
<dbReference type="GeneID" id="108619311"/>
<dbReference type="SUPFAM" id="SSF56436">
    <property type="entry name" value="C-type lectin-like"/>
    <property type="match status" value="1"/>
</dbReference>
<keyword evidence="6" id="KW-1185">Reference proteome</keyword>
<dbReference type="PANTHER" id="PTHR22799">
    <property type="entry name" value="TETRANECTIN-RELATED"/>
    <property type="match status" value="1"/>
</dbReference>
<reference evidence="6" key="1">
    <citation type="journal article" date="1997" name="Nucleic Acids Res.">
        <title>tRNAscan-SE: a program for improved detection of transfer RNA genes in genomic sequence.</title>
        <authorList>
            <person name="Lowe T.M."/>
            <person name="Eddy S.R."/>
        </authorList>
    </citation>
    <scope>NUCLEOTIDE SEQUENCE [LARGE SCALE GENOMIC DNA]</scope>
</reference>